<dbReference type="AlphaFoldDB" id="A0A6P2CAP7"/>
<comment type="similarity">
    <text evidence="1">Belongs to the cytochrome P450 family.</text>
</comment>
<dbReference type="Proteomes" id="UP000460272">
    <property type="component" value="Unassembled WGS sequence"/>
</dbReference>
<dbReference type="InterPro" id="IPR036396">
    <property type="entry name" value="Cyt_P450_sf"/>
</dbReference>
<evidence type="ECO:0000256" key="1">
    <source>
        <dbReference type="ARBA" id="ARBA00010617"/>
    </source>
</evidence>
<dbReference type="Gene3D" id="1.10.630.10">
    <property type="entry name" value="Cytochrome P450"/>
    <property type="match status" value="1"/>
</dbReference>
<dbReference type="SUPFAM" id="SSF48264">
    <property type="entry name" value="Cytochrome P450"/>
    <property type="match status" value="1"/>
</dbReference>
<accession>A0A6P2CAP7</accession>
<evidence type="ECO:0000313" key="2">
    <source>
        <dbReference type="EMBL" id="TVZ07021.1"/>
    </source>
</evidence>
<name>A0A6P2CAP7_9ACTN</name>
<evidence type="ECO:0000313" key="3">
    <source>
        <dbReference type="Proteomes" id="UP000460272"/>
    </source>
</evidence>
<dbReference type="PANTHER" id="PTHR46696:SF1">
    <property type="entry name" value="CYTOCHROME P450 YJIB-RELATED"/>
    <property type="match status" value="1"/>
</dbReference>
<dbReference type="EMBL" id="RPFW01000001">
    <property type="protein sequence ID" value="TVZ07021.1"/>
    <property type="molecule type" value="Genomic_DNA"/>
</dbReference>
<dbReference type="Pfam" id="PF00067">
    <property type="entry name" value="p450"/>
    <property type="match status" value="1"/>
</dbReference>
<dbReference type="GO" id="GO:0016705">
    <property type="term" value="F:oxidoreductase activity, acting on paired donors, with incorporation or reduction of molecular oxygen"/>
    <property type="evidence" value="ECO:0007669"/>
    <property type="project" value="InterPro"/>
</dbReference>
<comment type="caution">
    <text evidence="2">The sequence shown here is derived from an EMBL/GenBank/DDBJ whole genome shotgun (WGS) entry which is preliminary data.</text>
</comment>
<gene>
    <name evidence="2" type="ORF">EAS64_06765</name>
</gene>
<sequence length="411" mass="45556">MTGIGMMPLAFRKGGRAPMPLTEPSVDFDWFSPEVCRDPQLYDGLIREAGPVVYSPEYDVWATGRHEQIELMMRDWKAFSSTRPAFEEIGQPMILLSDDPPDHQRVRTVISKGMSAAVLRRWQEDFAAEAERLVLSLLDAPDGLIDGHTDLAKRYVLKVFPDAIGLGDANREMLIKFGHAQFNMFGPKNDIYRASMEAAGEVFEWVATNCKRDAVAPGGVCMAMYEAADTGAVTQEEAEILVRTLYSAGSDTTIYSLGNTLRALAENPSQYELLRSDIDEFAVRAFEEGIRYDNPARFTRRRATAEIEVDGVTLPEDAKLLLLHMPAGRDPRRWEDPGTYDITRDVVGKHLGLGFGVHACVGARVARLEGVSLLSALARHVRSIELAGEPEVTTNMAVHGHEKLPLRIVPA</sequence>
<reference evidence="2 3" key="1">
    <citation type="submission" date="2018-11" db="EMBL/GenBank/DDBJ databases">
        <title>Trebonia kvetii gen.nov., sp.nov., a novel acidophilic actinobacterium, and proposal of the new actinobacterial family Treboniaceae fam. nov.</title>
        <authorList>
            <person name="Rapoport D."/>
            <person name="Sagova-Mareckova M."/>
            <person name="Sedlacek I."/>
            <person name="Provaznik J."/>
            <person name="Kralova S."/>
            <person name="Pavlinic D."/>
            <person name="Benes V."/>
            <person name="Kopecky J."/>
        </authorList>
    </citation>
    <scope>NUCLEOTIDE SEQUENCE [LARGE SCALE GENOMIC DNA]</scope>
    <source>
        <strain evidence="2 3">15Tr583</strain>
    </source>
</reference>
<dbReference type="GO" id="GO:0020037">
    <property type="term" value="F:heme binding"/>
    <property type="evidence" value="ECO:0007669"/>
    <property type="project" value="InterPro"/>
</dbReference>
<proteinExistence type="inferred from homology"/>
<dbReference type="PANTHER" id="PTHR46696">
    <property type="entry name" value="P450, PUTATIVE (EUROFUNG)-RELATED"/>
    <property type="match status" value="1"/>
</dbReference>
<dbReference type="GO" id="GO:0004497">
    <property type="term" value="F:monooxygenase activity"/>
    <property type="evidence" value="ECO:0007669"/>
    <property type="project" value="InterPro"/>
</dbReference>
<dbReference type="InterPro" id="IPR001128">
    <property type="entry name" value="Cyt_P450"/>
</dbReference>
<dbReference type="OrthoDB" id="9801155at2"/>
<keyword evidence="3" id="KW-1185">Reference proteome</keyword>
<dbReference type="GO" id="GO:0005506">
    <property type="term" value="F:iron ion binding"/>
    <property type="evidence" value="ECO:0007669"/>
    <property type="project" value="InterPro"/>
</dbReference>
<organism evidence="2 3">
    <name type="scientific">Trebonia kvetii</name>
    <dbReference type="NCBI Taxonomy" id="2480626"/>
    <lineage>
        <taxon>Bacteria</taxon>
        <taxon>Bacillati</taxon>
        <taxon>Actinomycetota</taxon>
        <taxon>Actinomycetes</taxon>
        <taxon>Streptosporangiales</taxon>
        <taxon>Treboniaceae</taxon>
        <taxon>Trebonia</taxon>
    </lineage>
</organism>
<protein>
    <submittedName>
        <fullName evidence="2">Cytochrome P450</fullName>
    </submittedName>
</protein>